<dbReference type="Proteomes" id="UP000514752">
    <property type="component" value="Chromosome"/>
</dbReference>
<protein>
    <submittedName>
        <fullName evidence="2">Glycosyltransferase family 2 protein</fullName>
    </submittedName>
</protein>
<dbReference type="RefSeq" id="WP_182122320.1">
    <property type="nucleotide sequence ID" value="NZ_CP059567.1"/>
</dbReference>
<reference evidence="2 3" key="1">
    <citation type="submission" date="2020-07" db="EMBL/GenBank/DDBJ databases">
        <title>Genomic diversity of species in the Neisseriaceae family.</title>
        <authorList>
            <person name="Vincent A.T."/>
            <person name="Bernet E."/>
            <person name="Veyrier F.J."/>
        </authorList>
    </citation>
    <scope>NUCLEOTIDE SEQUENCE [LARGE SCALE GENOMIC DNA]</scope>
    <source>
        <strain evidence="2 3">DSM 22244</strain>
    </source>
</reference>
<dbReference type="GO" id="GO:0016740">
    <property type="term" value="F:transferase activity"/>
    <property type="evidence" value="ECO:0007669"/>
    <property type="project" value="UniProtKB-KW"/>
</dbReference>
<feature type="domain" description="Glycosyltransferase 2-like" evidence="1">
    <location>
        <begin position="13"/>
        <end position="169"/>
    </location>
</feature>
<evidence type="ECO:0000313" key="2">
    <source>
        <dbReference type="EMBL" id="QMT40693.1"/>
    </source>
</evidence>
<dbReference type="SUPFAM" id="SSF53448">
    <property type="entry name" value="Nucleotide-diphospho-sugar transferases"/>
    <property type="match status" value="1"/>
</dbReference>
<sequence length="336" mass="39345">MSDPVETVMPLVSVLIPAYNVERYVSEAVRAVMTQTYSNLEIIVIDDGSQDDTYSVLEGLAKQDKRIRLYRNEVNLGLISTLNKGLDIATGEYLARTDADDITEPDWIETIINQLQKQPSIMAMSAFLIEMREDNSGRAVKNPHGTIISYPLDPESIRKTLLFKNPINHSAIIIRTDIFRQYGLRYDKSYLHAEDYKLWLEISKIGNLANLDKPLLHYRMHPMQVSYAKRDIQNKTARKIRKEAINHYLTTSGVDFNIPEKLAYADVCRFADAVQGLPEQDMWGALLYDCYLSLENYKWRDWWHFWQNPQNTRFTWQQRLKILKKYLRPWKYGKRL</sequence>
<name>A0A7D7T5P2_9NEIS</name>
<dbReference type="Gene3D" id="3.90.550.10">
    <property type="entry name" value="Spore Coat Polysaccharide Biosynthesis Protein SpsA, Chain A"/>
    <property type="match status" value="1"/>
</dbReference>
<dbReference type="EMBL" id="CP059567">
    <property type="protein sequence ID" value="QMT40693.1"/>
    <property type="molecule type" value="Genomic_DNA"/>
</dbReference>
<dbReference type="PANTHER" id="PTHR43685">
    <property type="entry name" value="GLYCOSYLTRANSFERASE"/>
    <property type="match status" value="1"/>
</dbReference>
<dbReference type="InterPro" id="IPR050834">
    <property type="entry name" value="Glycosyltransf_2"/>
</dbReference>
<dbReference type="AlphaFoldDB" id="A0A7D7T5P2"/>
<dbReference type="CDD" id="cd00761">
    <property type="entry name" value="Glyco_tranf_GTA_type"/>
    <property type="match status" value="1"/>
</dbReference>
<dbReference type="PANTHER" id="PTHR43685:SF10">
    <property type="entry name" value="LACTO-N-NEOTETRAOSE BIOSYNTHESIS GLYCOSYL TRANSFERASE LGTA"/>
    <property type="match status" value="1"/>
</dbReference>
<keyword evidence="2" id="KW-0808">Transferase</keyword>
<dbReference type="Pfam" id="PF00535">
    <property type="entry name" value="Glycos_transf_2"/>
    <property type="match status" value="1"/>
</dbReference>
<proteinExistence type="predicted"/>
<organism evidence="2 3">
    <name type="scientific">Neisseria shayeganii</name>
    <dbReference type="NCBI Taxonomy" id="607712"/>
    <lineage>
        <taxon>Bacteria</taxon>
        <taxon>Pseudomonadati</taxon>
        <taxon>Pseudomonadota</taxon>
        <taxon>Betaproteobacteria</taxon>
        <taxon>Neisseriales</taxon>
        <taxon>Neisseriaceae</taxon>
        <taxon>Neisseria</taxon>
    </lineage>
</organism>
<evidence type="ECO:0000313" key="3">
    <source>
        <dbReference type="Proteomes" id="UP000514752"/>
    </source>
</evidence>
<dbReference type="KEGG" id="nsg:H3L94_01090"/>
<evidence type="ECO:0000259" key="1">
    <source>
        <dbReference type="Pfam" id="PF00535"/>
    </source>
</evidence>
<gene>
    <name evidence="2" type="ORF">H3L94_01090</name>
</gene>
<accession>A0A7D7T5P2</accession>
<dbReference type="InterPro" id="IPR001173">
    <property type="entry name" value="Glyco_trans_2-like"/>
</dbReference>
<dbReference type="InterPro" id="IPR029044">
    <property type="entry name" value="Nucleotide-diphossugar_trans"/>
</dbReference>